<dbReference type="GeneID" id="85466646"/>
<dbReference type="AlphaFoldDB" id="A0AAI9ZGU5"/>
<evidence type="ECO:0000313" key="2">
    <source>
        <dbReference type="EMBL" id="KAK1623196.1"/>
    </source>
</evidence>
<proteinExistence type="predicted"/>
<name>A0AAI9ZGU5_9PEZI</name>
<sequence length="79" mass="8530">MAVELYGPCRVHLHALILFAFLPRPSFSTFASSLNSVMGETTRDASPSKSRAMFVARSGPHFGDGNRNEDSHSSGSRSS</sequence>
<feature type="region of interest" description="Disordered" evidence="1">
    <location>
        <begin position="56"/>
        <end position="79"/>
    </location>
</feature>
<evidence type="ECO:0000313" key="3">
    <source>
        <dbReference type="Proteomes" id="UP001243989"/>
    </source>
</evidence>
<dbReference type="RefSeq" id="XP_060439191.1">
    <property type="nucleotide sequence ID" value="XM_060581784.1"/>
</dbReference>
<evidence type="ECO:0000256" key="1">
    <source>
        <dbReference type="SAM" id="MobiDB-lite"/>
    </source>
</evidence>
<organism evidence="2 3">
    <name type="scientific">Colletotrichum phormii</name>
    <dbReference type="NCBI Taxonomy" id="359342"/>
    <lineage>
        <taxon>Eukaryota</taxon>
        <taxon>Fungi</taxon>
        <taxon>Dikarya</taxon>
        <taxon>Ascomycota</taxon>
        <taxon>Pezizomycotina</taxon>
        <taxon>Sordariomycetes</taxon>
        <taxon>Hypocreomycetidae</taxon>
        <taxon>Glomerellales</taxon>
        <taxon>Glomerellaceae</taxon>
        <taxon>Colletotrichum</taxon>
        <taxon>Colletotrichum acutatum species complex</taxon>
    </lineage>
</organism>
<keyword evidence="3" id="KW-1185">Reference proteome</keyword>
<dbReference type="Proteomes" id="UP001243989">
    <property type="component" value="Unassembled WGS sequence"/>
</dbReference>
<comment type="caution">
    <text evidence="2">The sequence shown here is derived from an EMBL/GenBank/DDBJ whole genome shotgun (WGS) entry which is preliminary data.</text>
</comment>
<accession>A0AAI9ZGU5</accession>
<dbReference type="EMBL" id="JAHMHQ010000030">
    <property type="protein sequence ID" value="KAK1623196.1"/>
    <property type="molecule type" value="Genomic_DNA"/>
</dbReference>
<reference evidence="2" key="1">
    <citation type="submission" date="2021-06" db="EMBL/GenBank/DDBJ databases">
        <title>Comparative genomics, transcriptomics and evolutionary studies reveal genomic signatures of adaptation to plant cell wall in hemibiotrophic fungi.</title>
        <authorList>
            <consortium name="DOE Joint Genome Institute"/>
            <person name="Baroncelli R."/>
            <person name="Diaz J.F."/>
            <person name="Benocci T."/>
            <person name="Peng M."/>
            <person name="Battaglia E."/>
            <person name="Haridas S."/>
            <person name="Andreopoulos W."/>
            <person name="Labutti K."/>
            <person name="Pangilinan J."/>
            <person name="Floch G.L."/>
            <person name="Makela M.R."/>
            <person name="Henrissat B."/>
            <person name="Grigoriev I.V."/>
            <person name="Crouch J.A."/>
            <person name="De Vries R.P."/>
            <person name="Sukno S.A."/>
            <person name="Thon M.R."/>
        </authorList>
    </citation>
    <scope>NUCLEOTIDE SEQUENCE</scope>
    <source>
        <strain evidence="2">CBS 102054</strain>
    </source>
</reference>
<protein>
    <submittedName>
        <fullName evidence="2">Uncharacterized protein</fullName>
    </submittedName>
</protein>
<gene>
    <name evidence="2" type="ORF">BDP81DRAFT_136103</name>
</gene>